<evidence type="ECO:0008006" key="4">
    <source>
        <dbReference type="Google" id="ProtNLM"/>
    </source>
</evidence>
<feature type="transmembrane region" description="Helical" evidence="1">
    <location>
        <begin position="94"/>
        <end position="119"/>
    </location>
</feature>
<dbReference type="EMBL" id="FQXK01000035">
    <property type="protein sequence ID" value="SHI63444.1"/>
    <property type="molecule type" value="Genomic_DNA"/>
</dbReference>
<accession>A0A1M6CRM1</accession>
<keyword evidence="1" id="KW-0812">Transmembrane</keyword>
<reference evidence="3" key="1">
    <citation type="submission" date="2016-11" db="EMBL/GenBank/DDBJ databases">
        <authorList>
            <person name="Varghese N."/>
            <person name="Submissions S."/>
        </authorList>
    </citation>
    <scope>NUCLEOTIDE SEQUENCE [LARGE SCALE GENOMIC DNA]</scope>
    <source>
        <strain evidence="3">DSM 3071</strain>
    </source>
</reference>
<keyword evidence="3" id="KW-1185">Reference proteome</keyword>
<dbReference type="AlphaFoldDB" id="A0A1M6CRM1"/>
<keyword evidence="1" id="KW-1133">Transmembrane helix</keyword>
<feature type="transmembrane region" description="Helical" evidence="1">
    <location>
        <begin position="166"/>
        <end position="183"/>
    </location>
</feature>
<organism evidence="2 3">
    <name type="scientific">Butyrivibrio fibrisolvens DSM 3071</name>
    <dbReference type="NCBI Taxonomy" id="1121131"/>
    <lineage>
        <taxon>Bacteria</taxon>
        <taxon>Bacillati</taxon>
        <taxon>Bacillota</taxon>
        <taxon>Clostridia</taxon>
        <taxon>Lachnospirales</taxon>
        <taxon>Lachnospiraceae</taxon>
        <taxon>Butyrivibrio</taxon>
    </lineage>
</organism>
<keyword evidence="1" id="KW-0472">Membrane</keyword>
<feature type="transmembrane region" description="Helical" evidence="1">
    <location>
        <begin position="20"/>
        <end position="48"/>
    </location>
</feature>
<dbReference type="GeneID" id="89511884"/>
<evidence type="ECO:0000313" key="2">
    <source>
        <dbReference type="EMBL" id="SHI63444.1"/>
    </source>
</evidence>
<dbReference type="OrthoDB" id="1998682at2"/>
<name>A0A1M6CRM1_BUTFI</name>
<evidence type="ECO:0000313" key="3">
    <source>
        <dbReference type="Proteomes" id="UP000184278"/>
    </source>
</evidence>
<protein>
    <recommendedName>
        <fullName evidence="4">ABC-2 type transport system permease protein</fullName>
    </recommendedName>
</protein>
<evidence type="ECO:0000256" key="1">
    <source>
        <dbReference type="SAM" id="Phobius"/>
    </source>
</evidence>
<gene>
    <name evidence="2" type="ORF">SAMN02745229_03387</name>
</gene>
<sequence length="254" mass="27715">MLRNLYADARKTLYCKGFHIGLALLVAYLIINGIYNLILCKIFGGYIIAEELIFSFNGVAIFWITASTLIISDRDFADGCIRNKLISGVTRTDTFISAVFGGMLQGVIYSLVAFVGSYLISLVMSKGFFDYTAPETAGFFLVTVMTCIAIGAFSTTLVMVFGGSKIVYVVGLTLAFGMSLLTADVLDKLYPGTGYCKLTGAKLAIYTFIDKFVPYSYLAAMPHHSFRYYLTGCAGLTIISIVTGLIIFGKKEIK</sequence>
<dbReference type="STRING" id="1121131.SAMN02745229_03387"/>
<proteinExistence type="predicted"/>
<dbReference type="RefSeq" id="WP_073389510.1">
    <property type="nucleotide sequence ID" value="NZ_FQXK01000035.1"/>
</dbReference>
<dbReference type="Proteomes" id="UP000184278">
    <property type="component" value="Unassembled WGS sequence"/>
</dbReference>
<feature type="transmembrane region" description="Helical" evidence="1">
    <location>
        <begin position="139"/>
        <end position="161"/>
    </location>
</feature>
<feature type="transmembrane region" description="Helical" evidence="1">
    <location>
        <begin position="226"/>
        <end position="248"/>
    </location>
</feature>
<feature type="transmembrane region" description="Helical" evidence="1">
    <location>
        <begin position="54"/>
        <end position="73"/>
    </location>
</feature>